<keyword evidence="3 7" id="KW-0479">Metal-binding</keyword>
<dbReference type="Pfam" id="PF03372">
    <property type="entry name" value="Exo_endo_phos"/>
    <property type="match status" value="1"/>
</dbReference>
<dbReference type="CDD" id="cd09087">
    <property type="entry name" value="Ape1-like_AP-endo"/>
    <property type="match status" value="1"/>
</dbReference>
<name>A0A7L9AXX9_POV01</name>
<feature type="site" description="Interaction with DNA substrate" evidence="8">
    <location>
        <position position="239"/>
    </location>
</feature>
<keyword evidence="7" id="KW-0464">Manganese</keyword>
<dbReference type="InterPro" id="IPR005135">
    <property type="entry name" value="Endo/exonuclease/phosphatase"/>
</dbReference>
<dbReference type="GO" id="GO:0006284">
    <property type="term" value="P:base-excision repair"/>
    <property type="evidence" value="ECO:0007669"/>
    <property type="project" value="TreeGrafter"/>
</dbReference>
<comment type="similarity">
    <text evidence="2">Belongs to the DNA repair enzymes AP/ExoA family.</text>
</comment>
<feature type="domain" description="Endonuclease/exonuclease/phosphatase" evidence="9">
    <location>
        <begin position="4"/>
        <end position="215"/>
    </location>
</feature>
<evidence type="ECO:0000256" key="1">
    <source>
        <dbReference type="ARBA" id="ARBA00001936"/>
    </source>
</evidence>
<organism evidence="10">
    <name type="scientific">Pyramimonas orientalis virus</name>
    <name type="common">PoV01</name>
    <dbReference type="NCBI Taxonomy" id="455367"/>
    <lineage>
        <taxon>Viruses</taxon>
        <taxon>Varidnaviria</taxon>
        <taxon>Bamfordvirae</taxon>
        <taxon>Nucleocytoviricota</taxon>
        <taxon>Megaviricetes</taxon>
        <taxon>Imitervirales</taxon>
        <taxon>Allomimiviridae</taxon>
        <taxon>Heliosvirus</taxon>
        <taxon>Heliosvirus raunefjordenense</taxon>
    </lineage>
</organism>
<evidence type="ECO:0000256" key="4">
    <source>
        <dbReference type="ARBA" id="ARBA00022801"/>
    </source>
</evidence>
<dbReference type="InterPro" id="IPR004808">
    <property type="entry name" value="AP_endonuc_1"/>
</dbReference>
<evidence type="ECO:0000259" key="9">
    <source>
        <dbReference type="Pfam" id="PF03372"/>
    </source>
</evidence>
<comment type="cofactor">
    <cofactor evidence="1">
        <name>Mn(2+)</name>
        <dbReference type="ChEBI" id="CHEBI:29035"/>
    </cofactor>
</comment>
<evidence type="ECO:0000256" key="5">
    <source>
        <dbReference type="ARBA" id="ARBA00022842"/>
    </source>
</evidence>
<dbReference type="Gene3D" id="3.60.10.10">
    <property type="entry name" value="Endonuclease/exonuclease/phosphatase"/>
    <property type="match status" value="1"/>
</dbReference>
<dbReference type="PROSITE" id="PS00726">
    <property type="entry name" value="AP_NUCLEASE_F1_1"/>
    <property type="match status" value="1"/>
</dbReference>
<evidence type="ECO:0000256" key="2">
    <source>
        <dbReference type="ARBA" id="ARBA00007092"/>
    </source>
</evidence>
<dbReference type="NCBIfam" id="TIGR00633">
    <property type="entry name" value="xth"/>
    <property type="match status" value="1"/>
</dbReference>
<evidence type="ECO:0000256" key="8">
    <source>
        <dbReference type="PIRSR" id="PIRSR604808-3"/>
    </source>
</evidence>
<dbReference type="GO" id="GO:0046872">
    <property type="term" value="F:metal ion binding"/>
    <property type="evidence" value="ECO:0007669"/>
    <property type="project" value="UniProtKB-KW"/>
</dbReference>
<dbReference type="PROSITE" id="PS51435">
    <property type="entry name" value="AP_NUCLEASE_F1_4"/>
    <property type="match status" value="1"/>
</dbReference>
<proteinExistence type="inferred from homology"/>
<feature type="binding site" evidence="7">
    <location>
        <position position="142"/>
    </location>
    <ligand>
        <name>Mg(2+)</name>
        <dbReference type="ChEBI" id="CHEBI:18420"/>
        <label>1</label>
    </ligand>
</feature>
<dbReference type="GO" id="GO:0003906">
    <property type="term" value="F:DNA-(apurinic or apyrimidinic site) endonuclease activity"/>
    <property type="evidence" value="ECO:0007669"/>
    <property type="project" value="TreeGrafter"/>
</dbReference>
<keyword evidence="4" id="KW-0378">Hydrolase</keyword>
<feature type="binding site" evidence="7">
    <location>
        <position position="140"/>
    </location>
    <ligand>
        <name>Mg(2+)</name>
        <dbReference type="ChEBI" id="CHEBI:18420"/>
        <label>1</label>
    </ligand>
</feature>
<evidence type="ECO:0000256" key="6">
    <source>
        <dbReference type="PIRSR" id="PIRSR604808-1"/>
    </source>
</evidence>
<feature type="binding site" evidence="7">
    <location>
        <position position="7"/>
    </location>
    <ligand>
        <name>Mg(2+)</name>
        <dbReference type="ChEBI" id="CHEBI:18420"/>
        <label>1</label>
    </ligand>
</feature>
<organismHost>
    <name type="scientific">Pyramimonas plurioculata</name>
    <dbReference type="NCBI Taxonomy" id="36893"/>
</organismHost>
<feature type="active site" evidence="6">
    <location>
        <position position="102"/>
    </location>
</feature>
<protein>
    <recommendedName>
        <fullName evidence="9">Endonuclease/exonuclease/phosphatase domain-containing protein</fullName>
    </recommendedName>
</protein>
<reference evidence="10" key="1">
    <citation type="submission" date="2020-06" db="EMBL/GenBank/DDBJ databases">
        <title>Lateral gene transfer of anion-conducting channel rhodopsins between green algae and giant viruses.</title>
        <authorList>
            <person name="Rozenberg A."/>
            <person name="Oppermann J."/>
            <person name="Wietek J."/>
            <person name="Fernandez Lahore R.G."/>
            <person name="Sandaa R.-A."/>
            <person name="Bratbak G."/>
            <person name="Hegemann P."/>
            <person name="Beja O."/>
        </authorList>
    </citation>
    <scope>NUCLEOTIDE SEQUENCE</scope>
    <source>
        <strain evidence="10">01B</strain>
    </source>
</reference>
<evidence type="ECO:0000313" key="10">
    <source>
        <dbReference type="EMBL" id="QOI90509.1"/>
    </source>
</evidence>
<evidence type="ECO:0000256" key="7">
    <source>
        <dbReference type="PIRSR" id="PIRSR604808-2"/>
    </source>
</evidence>
<feature type="active site" description="Proton donor/acceptor" evidence="6">
    <location>
        <position position="140"/>
    </location>
</feature>
<feature type="site" description="Transition state stabilizer" evidence="8">
    <location>
        <position position="142"/>
    </location>
</feature>
<gene>
    <name evidence="10" type="ORF">HWQ62_00374</name>
</gene>
<dbReference type="GO" id="GO:0008081">
    <property type="term" value="F:phosphoric diester hydrolase activity"/>
    <property type="evidence" value="ECO:0007669"/>
    <property type="project" value="TreeGrafter"/>
</dbReference>
<accession>A0A7L9AXX9</accession>
<comment type="cofactor">
    <cofactor evidence="7">
        <name>Mg(2+)</name>
        <dbReference type="ChEBI" id="CHEBI:18420"/>
    </cofactor>
    <cofactor evidence="7">
        <name>Mn(2+)</name>
        <dbReference type="ChEBI" id="CHEBI:29035"/>
    </cofactor>
    <text evidence="7">Probably binds two magnesium or manganese ions per subunit.</text>
</comment>
<dbReference type="PANTHER" id="PTHR22748:SF6">
    <property type="entry name" value="DNA-(APURINIC OR APYRIMIDINIC SITE) ENDONUCLEASE"/>
    <property type="match status" value="1"/>
</dbReference>
<dbReference type="InterPro" id="IPR036691">
    <property type="entry name" value="Endo/exonu/phosph_ase_sf"/>
</dbReference>
<dbReference type="PROSITE" id="PS00728">
    <property type="entry name" value="AP_NUCLEASE_F1_3"/>
    <property type="match status" value="1"/>
</dbReference>
<feature type="binding site" evidence="7">
    <location>
        <position position="239"/>
    </location>
    <ligand>
        <name>Mg(2+)</name>
        <dbReference type="ChEBI" id="CHEBI:18420"/>
        <label>1</label>
    </ligand>
</feature>
<dbReference type="NCBIfam" id="TIGR00195">
    <property type="entry name" value="exoDNase_III"/>
    <property type="match status" value="1"/>
</dbReference>
<evidence type="ECO:0000256" key="3">
    <source>
        <dbReference type="ARBA" id="ARBA00022723"/>
    </source>
</evidence>
<dbReference type="EMBL" id="MT663538">
    <property type="protein sequence ID" value="QOI90509.1"/>
    <property type="molecule type" value="Genomic_DNA"/>
</dbReference>
<dbReference type="SUPFAM" id="SSF56219">
    <property type="entry name" value="DNase I-like"/>
    <property type="match status" value="1"/>
</dbReference>
<feature type="active site" description="Proton acceptor" evidence="6">
    <location>
        <position position="239"/>
    </location>
</feature>
<keyword evidence="5 7" id="KW-0460">Magnesium</keyword>
<dbReference type="PANTHER" id="PTHR22748">
    <property type="entry name" value="AP ENDONUCLEASE"/>
    <property type="match status" value="1"/>
</dbReference>
<feature type="site" description="Transition state stabilizer" evidence="8">
    <location>
        <position position="212"/>
    </location>
</feature>
<dbReference type="GO" id="GO:0003677">
    <property type="term" value="F:DNA binding"/>
    <property type="evidence" value="ECO:0007669"/>
    <property type="project" value="InterPro"/>
</dbReference>
<dbReference type="InterPro" id="IPR020847">
    <property type="entry name" value="AP_endonuclease_F1_BS"/>
</dbReference>
<sequence length="248" mass="29198">MKIISWNINGWRSMMKKEHFDAMVMRERPDIICLQETKINPSVDIVYEGYEVFQHTDPTRPGYSGTAILFKSCVRPIRFRKNKTEGRLILMELEDFYIINVYTPNSGDQLQRIDYRVNHWDKEFIKFVNSLDKRVIIVGDLNVARTDRDIKNAKTNKKSAGFTLQERDSFENLLRETKMVDVWRDQHPNDVQYSYFSYLGNARAKNSGWRIDYVLDSNTNSTQMIQNCKILDDVFGSDHVPIAFEIFD</sequence>
<dbReference type="GO" id="GO:0008311">
    <property type="term" value="F:double-stranded DNA 3'-5' DNA exonuclease activity"/>
    <property type="evidence" value="ECO:0007669"/>
    <property type="project" value="TreeGrafter"/>
</dbReference>
<feature type="binding site" evidence="7">
    <location>
        <position position="36"/>
    </location>
    <ligand>
        <name>Mg(2+)</name>
        <dbReference type="ChEBI" id="CHEBI:18420"/>
        <label>1</label>
    </ligand>
</feature>
<dbReference type="InterPro" id="IPR020848">
    <property type="entry name" value="AP_endonuclease_F1_CS"/>
</dbReference>
<feature type="binding site" evidence="7">
    <location>
        <position position="238"/>
    </location>
    <ligand>
        <name>Mg(2+)</name>
        <dbReference type="ChEBI" id="CHEBI:18420"/>
        <label>1</label>
    </ligand>
</feature>